<dbReference type="Gene3D" id="3.40.1190.20">
    <property type="match status" value="1"/>
</dbReference>
<dbReference type="PROSITE" id="PS00584">
    <property type="entry name" value="PFKB_KINASES_2"/>
    <property type="match status" value="1"/>
</dbReference>
<keyword evidence="1" id="KW-0808">Transferase</keyword>
<dbReference type="InterPro" id="IPR011611">
    <property type="entry name" value="PfkB_dom"/>
</dbReference>
<protein>
    <submittedName>
        <fullName evidence="4">Carbohydrate kinase, PfkB family</fullName>
    </submittedName>
</protein>
<dbReference type="PANTHER" id="PTHR10584:SF166">
    <property type="entry name" value="RIBOKINASE"/>
    <property type="match status" value="1"/>
</dbReference>
<dbReference type="GO" id="GO:0005829">
    <property type="term" value="C:cytosol"/>
    <property type="evidence" value="ECO:0007669"/>
    <property type="project" value="TreeGrafter"/>
</dbReference>
<name>B0VGR0_CLOAI</name>
<dbReference type="eggNOG" id="COG0524">
    <property type="taxonomic scope" value="Bacteria"/>
</dbReference>
<keyword evidence="2 4" id="KW-0418">Kinase</keyword>
<gene>
    <name evidence="4" type="ordered locus">CLOAM0612</name>
</gene>
<evidence type="ECO:0000259" key="3">
    <source>
        <dbReference type="Pfam" id="PF00294"/>
    </source>
</evidence>
<evidence type="ECO:0000313" key="4">
    <source>
        <dbReference type="EMBL" id="CAO80497.1"/>
    </source>
</evidence>
<dbReference type="EMBL" id="CU466930">
    <property type="protein sequence ID" value="CAO80497.1"/>
    <property type="molecule type" value="Genomic_DNA"/>
</dbReference>
<evidence type="ECO:0000313" key="5">
    <source>
        <dbReference type="Proteomes" id="UP000002019"/>
    </source>
</evidence>
<organism evidence="4 5">
    <name type="scientific">Cloacimonas acidaminovorans (strain Evry)</name>
    <dbReference type="NCBI Taxonomy" id="459349"/>
    <lineage>
        <taxon>Bacteria</taxon>
        <taxon>Pseudomonadati</taxon>
        <taxon>Candidatus Cloacimonadota</taxon>
        <taxon>Candidatus Cloacimonadia</taxon>
        <taxon>Candidatus Cloacimonadales</taxon>
        <taxon>Candidatus Cloacimonadaceae</taxon>
        <taxon>Candidatus Cloacimonas</taxon>
    </lineage>
</organism>
<evidence type="ECO:0000256" key="1">
    <source>
        <dbReference type="ARBA" id="ARBA00022679"/>
    </source>
</evidence>
<dbReference type="PANTHER" id="PTHR10584">
    <property type="entry name" value="SUGAR KINASE"/>
    <property type="match status" value="1"/>
</dbReference>
<dbReference type="RefSeq" id="WP_015424357.1">
    <property type="nucleotide sequence ID" value="NC_020449.1"/>
</dbReference>
<dbReference type="InterPro" id="IPR002173">
    <property type="entry name" value="Carboh/pur_kinase_PfkB_CS"/>
</dbReference>
<evidence type="ECO:0000256" key="2">
    <source>
        <dbReference type="ARBA" id="ARBA00022777"/>
    </source>
</evidence>
<dbReference type="Proteomes" id="UP000002019">
    <property type="component" value="Chromosome"/>
</dbReference>
<dbReference type="AlphaFoldDB" id="B0VGR0"/>
<sequence>MSLVIVGSIGLDSISTPAGEIQNALGGSAIYGALAGSFFTDAYIVGVVGTDFPIDGLNLLQQKGINLDGLEVKEGKTFRWSGKYNTWNKVETLSTELNVFADFSPQLPESCKSCRSLLLANINPSLQMQVLNQVSGYSHLACDTMNYWIYLCPKEIEQVLRRVNIVFMNEDEVREYTNKENIYSAARDILSLGPQWIIVKRGEYGSVAISNDDMYFAPAYPLEEVKDPTGAGDSFAGAFMGYLANHNILNRAVIKEAILYGTVISALNVADFSVKGLIDKTKAEIDVNKEQLVKWTT</sequence>
<dbReference type="GO" id="GO:0016301">
    <property type="term" value="F:kinase activity"/>
    <property type="evidence" value="ECO:0007669"/>
    <property type="project" value="UniProtKB-KW"/>
</dbReference>
<dbReference type="STRING" id="459349.CLOAM0612"/>
<dbReference type="HOGENOM" id="CLU_065902_2_1_0"/>
<dbReference type="OrthoDB" id="9779730at2"/>
<keyword evidence="5" id="KW-1185">Reference proteome</keyword>
<dbReference type="KEGG" id="caci:CLOAM0612"/>
<dbReference type="Pfam" id="PF00294">
    <property type="entry name" value="PfkB"/>
    <property type="match status" value="1"/>
</dbReference>
<dbReference type="InterPro" id="IPR029056">
    <property type="entry name" value="Ribokinase-like"/>
</dbReference>
<accession>B0VGR0</accession>
<feature type="domain" description="Carbohydrate kinase PfkB" evidence="3">
    <location>
        <begin position="20"/>
        <end position="272"/>
    </location>
</feature>
<reference evidence="4 5" key="1">
    <citation type="journal article" date="2008" name="J. Bacteriol.">
        <title>'Candidatus Cloacamonas acidaminovorans': genome sequence reconstruction provides a first glimpse of a new bacterial division.</title>
        <authorList>
            <person name="Pelletier E."/>
            <person name="Kreimeyer A."/>
            <person name="Bocs S."/>
            <person name="Rouy Z."/>
            <person name="Gyapay G."/>
            <person name="Chouari R."/>
            <person name="Riviere D."/>
            <person name="Ganesan A."/>
            <person name="Daegelen P."/>
            <person name="Sghir A."/>
            <person name="Cohen G.N."/>
            <person name="Medigue C."/>
            <person name="Weissenbach J."/>
            <person name="Le Paslier D."/>
        </authorList>
    </citation>
    <scope>NUCLEOTIDE SEQUENCE [LARGE SCALE GENOMIC DNA]</scope>
    <source>
        <strain evidence="5">Evry</strain>
    </source>
</reference>
<dbReference type="SUPFAM" id="SSF53613">
    <property type="entry name" value="Ribokinase-like"/>
    <property type="match status" value="1"/>
</dbReference>
<proteinExistence type="predicted"/>